<feature type="domain" description="BTB" evidence="2">
    <location>
        <begin position="486"/>
        <end position="627"/>
    </location>
</feature>
<dbReference type="Gene3D" id="3.30.710.10">
    <property type="entry name" value="Potassium Channel Kv1.1, Chain A"/>
    <property type="match status" value="1"/>
</dbReference>
<reference evidence="3" key="1">
    <citation type="submission" date="2020-08" db="EMBL/GenBank/DDBJ databases">
        <title>Genome sequencing and assembly of the red palm weevil Rhynchophorus ferrugineus.</title>
        <authorList>
            <person name="Dias G.B."/>
            <person name="Bergman C.M."/>
            <person name="Manee M."/>
        </authorList>
    </citation>
    <scope>NUCLEOTIDE SEQUENCE</scope>
    <source>
        <strain evidence="3">AA-2017</strain>
        <tissue evidence="3">Whole larva</tissue>
    </source>
</reference>
<keyword evidence="4" id="KW-1185">Reference proteome</keyword>
<dbReference type="Pfam" id="PF20871">
    <property type="entry name" value="KCTD1-15_CTD"/>
    <property type="match status" value="1"/>
</dbReference>
<accession>A0A834HM64</accession>
<evidence type="ECO:0000256" key="1">
    <source>
        <dbReference type="SAM" id="Coils"/>
    </source>
</evidence>
<feature type="coiled-coil region" evidence="1">
    <location>
        <begin position="474"/>
        <end position="508"/>
    </location>
</feature>
<dbReference type="Pfam" id="PF02214">
    <property type="entry name" value="BTB_2"/>
    <property type="match status" value="1"/>
</dbReference>
<gene>
    <name evidence="3" type="ORF">GWI33_022341</name>
</gene>
<name>A0A834HM64_RHYFE</name>
<dbReference type="PANTHER" id="PTHR14499">
    <property type="entry name" value="POTASSIUM CHANNEL TETRAMERIZATION DOMAIN-CONTAINING"/>
    <property type="match status" value="1"/>
</dbReference>
<dbReference type="InterPro" id="IPR011333">
    <property type="entry name" value="SKP1/BTB/POZ_sf"/>
</dbReference>
<dbReference type="InterPro" id="IPR000210">
    <property type="entry name" value="BTB/POZ_dom"/>
</dbReference>
<evidence type="ECO:0000313" key="4">
    <source>
        <dbReference type="Proteomes" id="UP000625711"/>
    </source>
</evidence>
<dbReference type="GO" id="GO:0051260">
    <property type="term" value="P:protein homooligomerization"/>
    <property type="evidence" value="ECO:0007669"/>
    <property type="project" value="InterPro"/>
</dbReference>
<dbReference type="InterPro" id="IPR048595">
    <property type="entry name" value="KCTD1-15-like_C"/>
</dbReference>
<sequence>MSDNIARKIRKLENQNSKFKRLLETTLQITSEETAKCLSLRKESSYLKRAVFELEGQKKQLEEELNMYLNDNPEFAGPKIRNLNNEDLDIKDILNAVLKDVERESQEVEGLKIDDKNLKEIIVNLNQEKEHLLKNIELIKHANEENNRLAEENLKLRQELASLQKDDTNETKVMSLSGQDLVNKLTTVEQLMLDIENDLTESKNVSKNPLNIPTENTILELKLSSLEKQKEKILNDLRTSLLLSANEISKLHCNTSDDQIKSVLNELEVHKTILMLNLGNLKDLKMSSDKGSAEEKIDTIDHCSLSCFKAEKCVLPPISENSEKYLTAKQIDLSQLSTSIERFNFDMNISGDKPMSISSFPSNSSEIIQKIIDIRDSKLSDYSLENISVDQLSTLDQDYHELPTVSEEEETVSEISNERDRLKTEIARLEDEKSVLIQQLEIYSVPNNRCVNLPKEKHEIMGEMSSVCIEMPVIQSAVNDEEQLEQRVKELEEDNRKIRGDLHVLLQEIQNDKEDNAVLERGEKLIKDNGGSIGDVLKTDSKQNVYPESRLAKLFNGSIPIVLDSLKQHYFIDRDGGMFRHILNFMRNSKLLIPENFQDLDLLLEEARYFDIPPMVRQLEQMKRDRIKNGNITLTTDLSTMSRTTSKPISTDRNVRSSSGDDVYECVALHVSPDLGERIMLSGNRNLLDDIFPETNQRVLDVRTGAAWNQQDAHHVIRFPLNGYCKLNSMQVIRRLLNAGFKIAASNGGGVEGQQFSEYLFVRKVLPG</sequence>
<dbReference type="PANTHER" id="PTHR14499:SF67">
    <property type="entry name" value="BTB_POZ DOMAIN-CONTAINING PROTEIN TIWAZ"/>
    <property type="match status" value="1"/>
</dbReference>
<dbReference type="EMBL" id="JAACXV010015908">
    <property type="protein sequence ID" value="KAF7264800.1"/>
    <property type="molecule type" value="Genomic_DNA"/>
</dbReference>
<dbReference type="OrthoDB" id="2414723at2759"/>
<dbReference type="SUPFAM" id="SSF54695">
    <property type="entry name" value="POZ domain"/>
    <property type="match status" value="1"/>
</dbReference>
<dbReference type="InterPro" id="IPR003131">
    <property type="entry name" value="T1-type_BTB"/>
</dbReference>
<proteinExistence type="predicted"/>
<evidence type="ECO:0000313" key="3">
    <source>
        <dbReference type="EMBL" id="KAF7264800.1"/>
    </source>
</evidence>
<feature type="coiled-coil region" evidence="1">
    <location>
        <begin position="108"/>
        <end position="166"/>
    </location>
</feature>
<dbReference type="AlphaFoldDB" id="A0A834HM64"/>
<organism evidence="3 4">
    <name type="scientific">Rhynchophorus ferrugineus</name>
    <name type="common">Red palm weevil</name>
    <name type="synonym">Curculio ferrugineus</name>
    <dbReference type="NCBI Taxonomy" id="354439"/>
    <lineage>
        <taxon>Eukaryota</taxon>
        <taxon>Metazoa</taxon>
        <taxon>Ecdysozoa</taxon>
        <taxon>Arthropoda</taxon>
        <taxon>Hexapoda</taxon>
        <taxon>Insecta</taxon>
        <taxon>Pterygota</taxon>
        <taxon>Neoptera</taxon>
        <taxon>Endopterygota</taxon>
        <taxon>Coleoptera</taxon>
        <taxon>Polyphaga</taxon>
        <taxon>Cucujiformia</taxon>
        <taxon>Curculionidae</taxon>
        <taxon>Dryophthorinae</taxon>
        <taxon>Rhynchophorus</taxon>
    </lineage>
</organism>
<comment type="caution">
    <text evidence="3">The sequence shown here is derived from an EMBL/GenBank/DDBJ whole genome shotgun (WGS) entry which is preliminary data.</text>
</comment>
<dbReference type="SMART" id="SM00225">
    <property type="entry name" value="BTB"/>
    <property type="match status" value="1"/>
</dbReference>
<keyword evidence="1" id="KW-0175">Coiled coil</keyword>
<evidence type="ECO:0000259" key="2">
    <source>
        <dbReference type="SMART" id="SM00225"/>
    </source>
</evidence>
<dbReference type="Proteomes" id="UP000625711">
    <property type="component" value="Unassembled WGS sequence"/>
</dbReference>
<protein>
    <recommendedName>
        <fullName evidence="2">BTB domain-containing protein</fullName>
    </recommendedName>
</protein>
<feature type="coiled-coil region" evidence="1">
    <location>
        <begin position="405"/>
        <end position="439"/>
    </location>
</feature>